<feature type="compositionally biased region" description="Basic and acidic residues" evidence="1">
    <location>
        <begin position="200"/>
        <end position="214"/>
    </location>
</feature>
<gene>
    <name evidence="2" type="ORF">CQW23_22278</name>
</gene>
<dbReference type="Proteomes" id="UP000224567">
    <property type="component" value="Unassembled WGS sequence"/>
</dbReference>
<proteinExistence type="predicted"/>
<dbReference type="EMBL" id="MLFT02000009">
    <property type="protein sequence ID" value="PHT38705.1"/>
    <property type="molecule type" value="Genomic_DNA"/>
</dbReference>
<dbReference type="OrthoDB" id="408631at2759"/>
<reference evidence="3" key="2">
    <citation type="journal article" date="2017" name="J. Anim. Genet.">
        <title>Multiple reference genome sequences of hot pepper reveal the massive evolution of plant disease resistance genes by retroduplication.</title>
        <authorList>
            <person name="Kim S."/>
            <person name="Park J."/>
            <person name="Yeom S.-I."/>
            <person name="Kim Y.-M."/>
            <person name="Seo E."/>
            <person name="Kim K.-T."/>
            <person name="Kim M.-S."/>
            <person name="Lee J.M."/>
            <person name="Cheong K."/>
            <person name="Shin H.-S."/>
            <person name="Kim S.-B."/>
            <person name="Han K."/>
            <person name="Lee J."/>
            <person name="Park M."/>
            <person name="Lee H.-A."/>
            <person name="Lee H.-Y."/>
            <person name="Lee Y."/>
            <person name="Oh S."/>
            <person name="Lee J.H."/>
            <person name="Choi E."/>
            <person name="Choi E."/>
            <person name="Lee S.E."/>
            <person name="Jeon J."/>
            <person name="Kim H."/>
            <person name="Choi G."/>
            <person name="Song H."/>
            <person name="Lee J."/>
            <person name="Lee S.-C."/>
            <person name="Kwon J.-K."/>
            <person name="Lee H.-Y."/>
            <person name="Koo N."/>
            <person name="Hong Y."/>
            <person name="Kim R.W."/>
            <person name="Kang W.-H."/>
            <person name="Huh J.H."/>
            <person name="Kang B.-C."/>
            <person name="Yang T.-J."/>
            <person name="Lee Y.-H."/>
            <person name="Bennetzen J.L."/>
            <person name="Choi D."/>
        </authorList>
    </citation>
    <scope>NUCLEOTIDE SEQUENCE [LARGE SCALE GENOMIC DNA]</scope>
    <source>
        <strain evidence="3">cv. PBC81</strain>
    </source>
</reference>
<protein>
    <submittedName>
        <fullName evidence="2">Uncharacterized protein</fullName>
    </submittedName>
</protein>
<name>A0A2G2W0E9_CAPBA</name>
<keyword evidence="3" id="KW-1185">Reference proteome</keyword>
<evidence type="ECO:0000256" key="1">
    <source>
        <dbReference type="SAM" id="MobiDB-lite"/>
    </source>
</evidence>
<evidence type="ECO:0000313" key="3">
    <source>
        <dbReference type="Proteomes" id="UP000224567"/>
    </source>
</evidence>
<organism evidence="2 3">
    <name type="scientific">Capsicum baccatum</name>
    <name type="common">Peruvian pepper</name>
    <dbReference type="NCBI Taxonomy" id="33114"/>
    <lineage>
        <taxon>Eukaryota</taxon>
        <taxon>Viridiplantae</taxon>
        <taxon>Streptophyta</taxon>
        <taxon>Embryophyta</taxon>
        <taxon>Tracheophyta</taxon>
        <taxon>Spermatophyta</taxon>
        <taxon>Magnoliopsida</taxon>
        <taxon>eudicotyledons</taxon>
        <taxon>Gunneridae</taxon>
        <taxon>Pentapetalae</taxon>
        <taxon>asterids</taxon>
        <taxon>lamiids</taxon>
        <taxon>Solanales</taxon>
        <taxon>Solanaceae</taxon>
        <taxon>Solanoideae</taxon>
        <taxon>Capsiceae</taxon>
        <taxon>Capsicum</taxon>
    </lineage>
</organism>
<reference evidence="2 3" key="1">
    <citation type="journal article" date="2017" name="Genome Biol.">
        <title>New reference genome sequences of hot pepper reveal the massive evolution of plant disease-resistance genes by retroduplication.</title>
        <authorList>
            <person name="Kim S."/>
            <person name="Park J."/>
            <person name="Yeom S.I."/>
            <person name="Kim Y.M."/>
            <person name="Seo E."/>
            <person name="Kim K.T."/>
            <person name="Kim M.S."/>
            <person name="Lee J.M."/>
            <person name="Cheong K."/>
            <person name="Shin H.S."/>
            <person name="Kim S.B."/>
            <person name="Han K."/>
            <person name="Lee J."/>
            <person name="Park M."/>
            <person name="Lee H.A."/>
            <person name="Lee H.Y."/>
            <person name="Lee Y."/>
            <person name="Oh S."/>
            <person name="Lee J.H."/>
            <person name="Choi E."/>
            <person name="Choi E."/>
            <person name="Lee S.E."/>
            <person name="Jeon J."/>
            <person name="Kim H."/>
            <person name="Choi G."/>
            <person name="Song H."/>
            <person name="Lee J."/>
            <person name="Lee S.C."/>
            <person name="Kwon J.K."/>
            <person name="Lee H.Y."/>
            <person name="Koo N."/>
            <person name="Hong Y."/>
            <person name="Kim R.W."/>
            <person name="Kang W.H."/>
            <person name="Huh J.H."/>
            <person name="Kang B.C."/>
            <person name="Yang T.J."/>
            <person name="Lee Y.H."/>
            <person name="Bennetzen J.L."/>
            <person name="Choi D."/>
        </authorList>
    </citation>
    <scope>NUCLEOTIDE SEQUENCE [LARGE SCALE GENOMIC DNA]</scope>
    <source>
        <strain evidence="3">cv. PBC81</strain>
    </source>
</reference>
<feature type="region of interest" description="Disordered" evidence="1">
    <location>
        <begin position="195"/>
        <end position="214"/>
    </location>
</feature>
<dbReference type="STRING" id="33114.A0A2G2W0E9"/>
<dbReference type="AlphaFoldDB" id="A0A2G2W0E9"/>
<evidence type="ECO:0000313" key="2">
    <source>
        <dbReference type="EMBL" id="PHT38705.1"/>
    </source>
</evidence>
<sequence length="231" mass="25603">MRAGREGDINKNVAINGSIYDCPYLLVPLENIEQNISYQNWIIISSPTEAGLHNPMINPFAEKAPCLSQLGCSRMLCFAEKDEYIPKEIGIQFTEGVKKSGWKGNLELLIVEDEALPQKFDVQSKCKSKTDAHKMFDVMSNRCCPKVFTVALLEISIEMALIEGYNGNLGNKHIIDVGDSTHKILALTLSPLTPTESTIEDEKSKEGSEVKEQVEGSKDVVQQKLIATTNI</sequence>
<comment type="caution">
    <text evidence="2">The sequence shown here is derived from an EMBL/GenBank/DDBJ whole genome shotgun (WGS) entry which is preliminary data.</text>
</comment>
<accession>A0A2G2W0E9</accession>